<proteinExistence type="predicted"/>
<evidence type="ECO:0000313" key="2">
    <source>
        <dbReference type="Proteomes" id="UP001177023"/>
    </source>
</evidence>
<keyword evidence="2" id="KW-1185">Reference proteome</keyword>
<protein>
    <submittedName>
        <fullName evidence="1">Uncharacterized protein</fullName>
    </submittedName>
</protein>
<dbReference type="Proteomes" id="UP001177023">
    <property type="component" value="Unassembled WGS sequence"/>
</dbReference>
<evidence type="ECO:0000313" key="1">
    <source>
        <dbReference type="EMBL" id="CAJ0578450.1"/>
    </source>
</evidence>
<sequence>MFILLLIFAVNVDAAIGTNEEILPDPCDCRDWYGACRTNGEQWTDENVWMYICNSKTGKDGTFVGCEGTMGEKTHAKSNQTVAEFWHACDQDNVRLRYEEGCYYKNETQHDVLLKIGETGYNGLIKHVCDRFVDYPGRVQYYAEVRDDVPVKHPTNKGINKNFPEARNTQIQGKVNRWLHENAAEFVANGDEFKAKIRYLPASRTSWG</sequence>
<gene>
    <name evidence="1" type="ORF">MSPICULIGERA_LOCUS16707</name>
</gene>
<dbReference type="EMBL" id="CATQJA010002654">
    <property type="protein sequence ID" value="CAJ0578450.1"/>
    <property type="molecule type" value="Genomic_DNA"/>
</dbReference>
<comment type="caution">
    <text evidence="1">The sequence shown here is derived from an EMBL/GenBank/DDBJ whole genome shotgun (WGS) entry which is preliminary data.</text>
</comment>
<organism evidence="1 2">
    <name type="scientific">Mesorhabditis spiculigera</name>
    <dbReference type="NCBI Taxonomy" id="96644"/>
    <lineage>
        <taxon>Eukaryota</taxon>
        <taxon>Metazoa</taxon>
        <taxon>Ecdysozoa</taxon>
        <taxon>Nematoda</taxon>
        <taxon>Chromadorea</taxon>
        <taxon>Rhabditida</taxon>
        <taxon>Rhabditina</taxon>
        <taxon>Rhabditomorpha</taxon>
        <taxon>Rhabditoidea</taxon>
        <taxon>Rhabditidae</taxon>
        <taxon>Mesorhabditinae</taxon>
        <taxon>Mesorhabditis</taxon>
    </lineage>
</organism>
<accession>A0AA36GAG2</accession>
<name>A0AA36GAG2_9BILA</name>
<dbReference type="AlphaFoldDB" id="A0AA36GAG2"/>
<feature type="non-terminal residue" evidence="1">
    <location>
        <position position="208"/>
    </location>
</feature>
<reference evidence="1" key="1">
    <citation type="submission" date="2023-06" db="EMBL/GenBank/DDBJ databases">
        <authorList>
            <person name="Delattre M."/>
        </authorList>
    </citation>
    <scope>NUCLEOTIDE SEQUENCE</scope>
    <source>
        <strain evidence="1">AF72</strain>
    </source>
</reference>